<name>A0A1G1ZAM7_9BACT</name>
<dbReference type="InterPro" id="IPR036610">
    <property type="entry name" value="PEBP-like_sf"/>
</dbReference>
<evidence type="ECO:0000313" key="1">
    <source>
        <dbReference type="EMBL" id="OGY61574.1"/>
    </source>
</evidence>
<dbReference type="SUPFAM" id="SSF49777">
    <property type="entry name" value="PEBP-like"/>
    <property type="match status" value="1"/>
</dbReference>
<sequence length="151" mass="16932">MRISSSAFQDKGTIPAKYTCDGNNIIPPISISDVPEGTKTLTLIMDDPDVPKSIRPDGIFDHWLVWNIPADVKEIREGEAPAGIEGKNTRGDKKYTGPCPPDREHRYFFKLYALDAELELDPNTTTKGDLMHAMDGHIIAEVEFMGRYERP</sequence>
<reference evidence="1 2" key="1">
    <citation type="journal article" date="2016" name="Nat. Commun.">
        <title>Thousands of microbial genomes shed light on interconnected biogeochemical processes in an aquifer system.</title>
        <authorList>
            <person name="Anantharaman K."/>
            <person name="Brown C.T."/>
            <person name="Hug L.A."/>
            <person name="Sharon I."/>
            <person name="Castelle C.J."/>
            <person name="Probst A.J."/>
            <person name="Thomas B.C."/>
            <person name="Singh A."/>
            <person name="Wilkins M.J."/>
            <person name="Karaoz U."/>
            <person name="Brodie E.L."/>
            <person name="Williams K.H."/>
            <person name="Hubbard S.S."/>
            <person name="Banfield J.F."/>
        </authorList>
    </citation>
    <scope>NUCLEOTIDE SEQUENCE [LARGE SCALE GENOMIC DNA]</scope>
</reference>
<proteinExistence type="predicted"/>
<dbReference type="PANTHER" id="PTHR30289">
    <property type="entry name" value="UNCHARACTERIZED PROTEIN YBCL-RELATED"/>
    <property type="match status" value="1"/>
</dbReference>
<evidence type="ECO:0000313" key="2">
    <source>
        <dbReference type="Proteomes" id="UP000176544"/>
    </source>
</evidence>
<organism evidence="1 2">
    <name type="scientific">Candidatus Colwellbacteria bacterium RIFCSPLOWO2_02_FULL_45_11</name>
    <dbReference type="NCBI Taxonomy" id="1797692"/>
    <lineage>
        <taxon>Bacteria</taxon>
        <taxon>Candidatus Colwelliibacteriota</taxon>
    </lineage>
</organism>
<dbReference type="PANTHER" id="PTHR30289:SF1">
    <property type="entry name" value="PEBP (PHOSPHATIDYLETHANOLAMINE-BINDING PROTEIN) FAMILY PROTEIN"/>
    <property type="match status" value="1"/>
</dbReference>
<protein>
    <submittedName>
        <fullName evidence="1">Kinase inhibitor</fullName>
    </submittedName>
</protein>
<dbReference type="CDD" id="cd00865">
    <property type="entry name" value="PEBP_bact_arch"/>
    <property type="match status" value="1"/>
</dbReference>
<comment type="caution">
    <text evidence="1">The sequence shown here is derived from an EMBL/GenBank/DDBJ whole genome shotgun (WGS) entry which is preliminary data.</text>
</comment>
<dbReference type="STRING" id="1797692.A3I33_00435"/>
<dbReference type="Gene3D" id="3.90.280.10">
    <property type="entry name" value="PEBP-like"/>
    <property type="match status" value="1"/>
</dbReference>
<dbReference type="Pfam" id="PF01161">
    <property type="entry name" value="PBP"/>
    <property type="match status" value="1"/>
</dbReference>
<dbReference type="NCBIfam" id="TIGR00481">
    <property type="entry name" value="YbhB/YbcL family Raf kinase inhibitor-like protein"/>
    <property type="match status" value="1"/>
</dbReference>
<dbReference type="Proteomes" id="UP000176544">
    <property type="component" value="Unassembled WGS sequence"/>
</dbReference>
<dbReference type="InterPro" id="IPR008914">
    <property type="entry name" value="PEBP"/>
</dbReference>
<gene>
    <name evidence="1" type="ORF">A3I33_00435</name>
</gene>
<dbReference type="EMBL" id="MHJA01000006">
    <property type="protein sequence ID" value="OGY61574.1"/>
    <property type="molecule type" value="Genomic_DNA"/>
</dbReference>
<dbReference type="InterPro" id="IPR005247">
    <property type="entry name" value="YbhB_YbcL/LppC-like"/>
</dbReference>
<dbReference type="AlphaFoldDB" id="A0A1G1ZAM7"/>
<accession>A0A1G1ZAM7</accession>